<keyword evidence="4" id="KW-1185">Reference proteome</keyword>
<sequence>MNFFDFELSRNATATPPQSSGQEGTSGASEPSLNEEVSQVVGQLGKLWGGFRKQSQVALESARKDFSSVVAQAQKEFGKLTAEPETTGNASGDVPNSENAGPSEKGKGVDNSTITDAQESENTTKEIPSQGEGNRNEAQTSSPSPSTNASPFQTLLSRVQSSLPPNISETLERSLPAALKDPSSIHAPRVTRAQAEEYAQKSEALLREAGEYLKDAVRVVPPEDGEDGSGTGEADVVFDGMGVGVVVMPPTMTSGSGTKRSAKGKEKGKAVVHQKPTGSRAAALLAQLKRDPEPFKKDPLDDPATRQLYTTWLSTEIETKEGGIESPFWVERVKAALGEKVEGDILRATRNKIVPSEMDSRTFWIRYFFRVQQIEKDEEKRKSLLAASGAGDNDEDFSWEDDDEEDVAGDESRKSESLTPVTDSTSKLSNLSTTGGPNSSNDTLQQPQSKASVAAASYPSSLVTSPSNTSPRDSSDGYDVVPPAKSTPADAKSAQAPSPSKDAAKAEAKDEKEKDEDSEDSDWE</sequence>
<dbReference type="PROSITE" id="PS50858">
    <property type="entry name" value="BSD"/>
    <property type="match status" value="1"/>
</dbReference>
<feature type="domain" description="BSD" evidence="2">
    <location>
        <begin position="346"/>
        <end position="375"/>
    </location>
</feature>
<feature type="compositionally biased region" description="Acidic residues" evidence="1">
    <location>
        <begin position="513"/>
        <end position="524"/>
    </location>
</feature>
<name>A0A286UHD7_9AGAM</name>
<dbReference type="InterPro" id="IPR035925">
    <property type="entry name" value="BSD_dom_sf"/>
</dbReference>
<dbReference type="GO" id="GO:0005737">
    <property type="term" value="C:cytoplasm"/>
    <property type="evidence" value="ECO:0007669"/>
    <property type="project" value="TreeGrafter"/>
</dbReference>
<feature type="region of interest" description="Disordered" evidence="1">
    <location>
        <begin position="249"/>
        <end position="276"/>
    </location>
</feature>
<feature type="compositionally biased region" description="Acidic residues" evidence="1">
    <location>
        <begin position="392"/>
        <end position="409"/>
    </location>
</feature>
<feature type="compositionally biased region" description="Low complexity" evidence="1">
    <location>
        <begin position="488"/>
        <end position="501"/>
    </location>
</feature>
<feature type="compositionally biased region" description="Polar residues" evidence="1">
    <location>
        <begin position="10"/>
        <end position="37"/>
    </location>
</feature>
<feature type="compositionally biased region" description="Polar residues" evidence="1">
    <location>
        <begin position="417"/>
        <end position="451"/>
    </location>
</feature>
<evidence type="ECO:0000256" key="1">
    <source>
        <dbReference type="SAM" id="MobiDB-lite"/>
    </source>
</evidence>
<dbReference type="Proteomes" id="UP000217199">
    <property type="component" value="Unassembled WGS sequence"/>
</dbReference>
<dbReference type="STRING" id="2282107.A0A286UHD7"/>
<organism evidence="3 4">
    <name type="scientific">Pyrrhoderma noxium</name>
    <dbReference type="NCBI Taxonomy" id="2282107"/>
    <lineage>
        <taxon>Eukaryota</taxon>
        <taxon>Fungi</taxon>
        <taxon>Dikarya</taxon>
        <taxon>Basidiomycota</taxon>
        <taxon>Agaricomycotina</taxon>
        <taxon>Agaricomycetes</taxon>
        <taxon>Hymenochaetales</taxon>
        <taxon>Hymenochaetaceae</taxon>
        <taxon>Pyrrhoderma</taxon>
    </lineage>
</organism>
<feature type="compositionally biased region" description="Polar residues" evidence="1">
    <location>
        <begin position="84"/>
        <end position="100"/>
    </location>
</feature>
<evidence type="ECO:0000259" key="2">
    <source>
        <dbReference type="PROSITE" id="PS50858"/>
    </source>
</evidence>
<accession>A0A286UHD7</accession>
<protein>
    <recommendedName>
        <fullName evidence="2">BSD domain-containing protein</fullName>
    </recommendedName>
</protein>
<feature type="region of interest" description="Disordered" evidence="1">
    <location>
        <begin position="77"/>
        <end position="154"/>
    </location>
</feature>
<dbReference type="Gene3D" id="1.10.3970.10">
    <property type="entry name" value="BSD domain"/>
    <property type="match status" value="1"/>
</dbReference>
<feature type="compositionally biased region" description="Polar residues" evidence="1">
    <location>
        <begin position="458"/>
        <end position="472"/>
    </location>
</feature>
<feature type="region of interest" description="Disordered" evidence="1">
    <location>
        <begin position="386"/>
        <end position="524"/>
    </location>
</feature>
<proteinExistence type="predicted"/>
<dbReference type="Pfam" id="PF03909">
    <property type="entry name" value="BSD"/>
    <property type="match status" value="1"/>
</dbReference>
<dbReference type="PANTHER" id="PTHR16019">
    <property type="entry name" value="SYNAPSE-ASSOCIATED PROTEIN"/>
    <property type="match status" value="1"/>
</dbReference>
<dbReference type="InterPro" id="IPR005607">
    <property type="entry name" value="BSD_dom"/>
</dbReference>
<feature type="region of interest" description="Disordered" evidence="1">
    <location>
        <begin position="1"/>
        <end position="37"/>
    </location>
</feature>
<feature type="compositionally biased region" description="Polar residues" evidence="1">
    <location>
        <begin position="110"/>
        <end position="139"/>
    </location>
</feature>
<evidence type="ECO:0000313" key="3">
    <source>
        <dbReference type="EMBL" id="PAV18875.1"/>
    </source>
</evidence>
<gene>
    <name evidence="3" type="ORF">PNOK_0571800</name>
</gene>
<reference evidence="3 4" key="1">
    <citation type="journal article" date="2017" name="Mol. Ecol.">
        <title>Comparative and population genomic landscape of Phellinus noxius: A hypervariable fungus causing root rot in trees.</title>
        <authorList>
            <person name="Chung C.L."/>
            <person name="Lee T.J."/>
            <person name="Akiba M."/>
            <person name="Lee H.H."/>
            <person name="Kuo T.H."/>
            <person name="Liu D."/>
            <person name="Ke H.M."/>
            <person name="Yokoi T."/>
            <person name="Roa M.B."/>
            <person name="Lu M.J."/>
            <person name="Chang Y.Y."/>
            <person name="Ann P.J."/>
            <person name="Tsai J.N."/>
            <person name="Chen C.Y."/>
            <person name="Tzean S.S."/>
            <person name="Ota Y."/>
            <person name="Hattori T."/>
            <person name="Sahashi N."/>
            <person name="Liou R.F."/>
            <person name="Kikuchi T."/>
            <person name="Tsai I.J."/>
        </authorList>
    </citation>
    <scope>NUCLEOTIDE SEQUENCE [LARGE SCALE GENOMIC DNA]</scope>
    <source>
        <strain evidence="3 4">FFPRI411160</strain>
    </source>
</reference>
<dbReference type="OrthoDB" id="73788at2759"/>
<dbReference type="InParanoid" id="A0A286UHD7"/>
<dbReference type="SUPFAM" id="SSF140383">
    <property type="entry name" value="BSD domain-like"/>
    <property type="match status" value="1"/>
</dbReference>
<comment type="caution">
    <text evidence="3">The sequence shown here is derived from an EMBL/GenBank/DDBJ whole genome shotgun (WGS) entry which is preliminary data.</text>
</comment>
<dbReference type="InterPro" id="IPR051494">
    <property type="entry name" value="BSD_domain-containing"/>
</dbReference>
<dbReference type="PANTHER" id="PTHR16019:SF5">
    <property type="entry name" value="BSD DOMAIN-CONTAINING PROTEIN 1"/>
    <property type="match status" value="1"/>
</dbReference>
<feature type="compositionally biased region" description="Basic and acidic residues" evidence="1">
    <location>
        <begin position="502"/>
        <end position="512"/>
    </location>
</feature>
<evidence type="ECO:0000313" key="4">
    <source>
        <dbReference type="Proteomes" id="UP000217199"/>
    </source>
</evidence>
<dbReference type="AlphaFoldDB" id="A0A286UHD7"/>
<dbReference type="EMBL" id="NBII01000005">
    <property type="protein sequence ID" value="PAV18875.1"/>
    <property type="molecule type" value="Genomic_DNA"/>
</dbReference>